<dbReference type="InterPro" id="IPR036378">
    <property type="entry name" value="FAS1_dom_sf"/>
</dbReference>
<dbReference type="SUPFAM" id="SSF82153">
    <property type="entry name" value="FAS1 domain"/>
    <property type="match status" value="1"/>
</dbReference>
<dbReference type="GO" id="GO:0005615">
    <property type="term" value="C:extracellular space"/>
    <property type="evidence" value="ECO:0007669"/>
    <property type="project" value="TreeGrafter"/>
</dbReference>
<dbReference type="InterPro" id="IPR050904">
    <property type="entry name" value="Adhesion/Biosynth-related"/>
</dbReference>
<comment type="caution">
    <text evidence="1">The sequence shown here is derived from an EMBL/GenBank/DDBJ whole genome shotgun (WGS) entry which is preliminary data.</text>
</comment>
<reference evidence="1" key="3">
    <citation type="submission" date="2020-02" db="EMBL/GenBank/DDBJ databases">
        <authorList>
            <person name="Sarangi A.N."/>
            <person name="Ghosh S."/>
            <person name="Mukherjee M."/>
            <person name="Tripathy S."/>
        </authorList>
    </citation>
    <scope>NUCLEOTIDE SEQUENCE</scope>
    <source>
        <strain evidence="1">BDU141951</strain>
    </source>
</reference>
<organism evidence="1">
    <name type="scientific">Lyngbya confervoides BDU141951</name>
    <dbReference type="NCBI Taxonomy" id="1574623"/>
    <lineage>
        <taxon>Bacteria</taxon>
        <taxon>Bacillati</taxon>
        <taxon>Cyanobacteriota</taxon>
        <taxon>Cyanophyceae</taxon>
        <taxon>Oscillatoriophycideae</taxon>
        <taxon>Oscillatoriales</taxon>
        <taxon>Microcoleaceae</taxon>
        <taxon>Lyngbya</taxon>
    </lineage>
</organism>
<dbReference type="PANTHER" id="PTHR10900:SF77">
    <property type="entry name" value="FI19380P1"/>
    <property type="match status" value="1"/>
</dbReference>
<dbReference type="FunFam" id="2.30.180.10:FF:000019">
    <property type="entry name" value="Cell surface lipoprotein"/>
    <property type="match status" value="1"/>
</dbReference>
<dbReference type="PANTHER" id="PTHR10900">
    <property type="entry name" value="PERIOSTIN-RELATED"/>
    <property type="match status" value="1"/>
</dbReference>
<proteinExistence type="predicted"/>
<dbReference type="PROSITE" id="PS50213">
    <property type="entry name" value="FAS1"/>
    <property type="match status" value="1"/>
</dbReference>
<accession>A0A0C1YDV5</accession>
<dbReference type="InterPro" id="IPR000782">
    <property type="entry name" value="FAS1_domain"/>
</dbReference>
<reference evidence="1" key="2">
    <citation type="journal article" date="2015" name="Genome Announc.">
        <title>Draft Genome Sequence of Filamentous Marine Cyanobacterium Lyngbya confervoides Strain BDU141951.</title>
        <authorList>
            <person name="Chandrababunaidu M.M."/>
            <person name="Sen D."/>
            <person name="Tripathy S."/>
        </authorList>
    </citation>
    <scope>NUCLEOTIDE SEQUENCE</scope>
    <source>
        <strain evidence="1">BDU141951</strain>
    </source>
</reference>
<gene>
    <name evidence="1" type="ORF">QQ91_001600</name>
</gene>
<dbReference type="SMART" id="SM00554">
    <property type="entry name" value="FAS1"/>
    <property type="match status" value="1"/>
</dbReference>
<dbReference type="Gene3D" id="2.30.180.10">
    <property type="entry name" value="FAS1 domain"/>
    <property type="match status" value="1"/>
</dbReference>
<evidence type="ECO:0000313" key="1">
    <source>
        <dbReference type="EMBL" id="NEV65806.1"/>
    </source>
</evidence>
<dbReference type="AlphaFoldDB" id="A0A0C1YDV5"/>
<protein>
    <submittedName>
        <fullName evidence="1">Fasciclin domain-containing protein</fullName>
    </submittedName>
</protein>
<reference evidence="1" key="1">
    <citation type="submission" date="2014-11" db="EMBL/GenBank/DDBJ databases">
        <authorList>
            <person name="Malar M.C."/>
            <person name="Sen D."/>
            <person name="Tripathy S."/>
        </authorList>
    </citation>
    <scope>NUCLEOTIDE SEQUENCE</scope>
    <source>
        <strain evidence="1">BDU141951</strain>
    </source>
</reference>
<name>A0A0C1YDV5_9CYAN</name>
<sequence length="201" mass="20627">MKNRFFSLKLIALASVCGLGMSTSGFAKSAIAAEPINVNTNHAATLAQATGDIVEVASDNPDFSTLVEAVQAAELVSTLQGPGPFTVFAPTNDAFDELPDGVLDALLMPENQDLLVDVLTYHVVPGEVMSGDLSTGGVETLNGGVAVAVSPEGVVVNNASVIQADVPASNGVIHAINRVLIPVGLVDELEARSAQPVPGLW</sequence>
<dbReference type="Pfam" id="PF02469">
    <property type="entry name" value="Fasciclin"/>
    <property type="match status" value="1"/>
</dbReference>
<dbReference type="EMBL" id="JTHE02000002">
    <property type="protein sequence ID" value="NEV65806.1"/>
    <property type="molecule type" value="Genomic_DNA"/>
</dbReference>